<feature type="transmembrane region" description="Helical" evidence="33">
    <location>
        <begin position="3860"/>
        <end position="3882"/>
    </location>
</feature>
<feature type="domain" description="CV ZBD" evidence="36">
    <location>
        <begin position="5989"/>
        <end position="6104"/>
    </location>
</feature>
<dbReference type="GO" id="GO:0003968">
    <property type="term" value="F:RNA-directed RNA polymerase activity"/>
    <property type="evidence" value="ECO:0007669"/>
    <property type="project" value="UniProtKB-KW"/>
</dbReference>
<dbReference type="GO" id="GO:0008270">
    <property type="term" value="F:zinc ion binding"/>
    <property type="evidence" value="ECO:0007669"/>
    <property type="project" value="UniProtKB-KW"/>
</dbReference>
<evidence type="ECO:0000259" key="36">
    <source>
        <dbReference type="PROSITE" id="PS51653"/>
    </source>
</evidence>
<feature type="domain" description="(+)RNA virus helicase C-terminal" evidence="37">
    <location>
        <begin position="6215"/>
        <end position="6552"/>
    </location>
</feature>
<keyword evidence="19" id="KW-0862">Zinc</keyword>
<dbReference type="Gene3D" id="3.40.50.150">
    <property type="entry name" value="Vaccinia Virus protein VP39"/>
    <property type="match status" value="2"/>
</dbReference>
<feature type="active site" evidence="29">
    <location>
        <position position="7044"/>
    </location>
</feature>
<dbReference type="GO" id="GO:0006351">
    <property type="term" value="P:DNA-templated transcription"/>
    <property type="evidence" value="ECO:0007669"/>
    <property type="project" value="InterPro"/>
</dbReference>
<dbReference type="PROSITE" id="PS51953">
    <property type="entry name" value="NIV_EXON"/>
    <property type="match status" value="1"/>
</dbReference>
<keyword evidence="6" id="KW-0808">Transferase</keyword>
<feature type="active site" evidence="28">
    <location>
        <position position="6562"/>
    </location>
</feature>
<feature type="region of interest" description="Disordered" evidence="32">
    <location>
        <begin position="3017"/>
        <end position="3037"/>
    </location>
</feature>
<evidence type="ECO:0000256" key="20">
    <source>
        <dbReference type="ARBA" id="ARBA00022840"/>
    </source>
</evidence>
<dbReference type="PROSITE" id="PS51657">
    <property type="entry name" value="PSRV_HELICASE"/>
    <property type="match status" value="1"/>
</dbReference>
<evidence type="ECO:0000256" key="7">
    <source>
        <dbReference type="ARBA" id="ARBA00022692"/>
    </source>
</evidence>
<keyword evidence="23 33" id="KW-1133">Transmembrane helix</keyword>
<evidence type="ECO:0000259" key="35">
    <source>
        <dbReference type="PROSITE" id="PS50507"/>
    </source>
</evidence>
<dbReference type="GO" id="GO:0075523">
    <property type="term" value="P:viral translational frameshifting"/>
    <property type="evidence" value="ECO:0007669"/>
    <property type="project" value="UniProtKB-KW"/>
</dbReference>
<dbReference type="InterPro" id="IPR046436">
    <property type="entry name" value="NIV_EXON"/>
</dbReference>
<feature type="compositionally biased region" description="Polar residues" evidence="32">
    <location>
        <begin position="3028"/>
        <end position="3037"/>
    </location>
</feature>
<keyword evidence="11" id="KW-0677">Repeat</keyword>
<dbReference type="PROSITE" id="PS51653">
    <property type="entry name" value="CV_ZBD"/>
    <property type="match status" value="1"/>
</dbReference>
<evidence type="ECO:0000256" key="21">
    <source>
        <dbReference type="ARBA" id="ARBA00022870"/>
    </source>
</evidence>
<dbReference type="SUPFAM" id="SSF56112">
    <property type="entry name" value="Protein kinase-like (PK-like)"/>
    <property type="match status" value="2"/>
</dbReference>
<dbReference type="GO" id="GO:0006508">
    <property type="term" value="P:proteolysis"/>
    <property type="evidence" value="ECO:0007669"/>
    <property type="project" value="UniProtKB-KW"/>
</dbReference>
<dbReference type="Proteomes" id="UP000203263">
    <property type="component" value="Segment"/>
</dbReference>
<keyword evidence="8" id="KW-0548">Nucleotidyltransferase</keyword>
<dbReference type="PROSITE" id="PS50011">
    <property type="entry name" value="PROTEIN_KINASE_DOM"/>
    <property type="match status" value="1"/>
</dbReference>
<feature type="transmembrane region" description="Helical" evidence="33">
    <location>
        <begin position="4062"/>
        <end position="4086"/>
    </location>
</feature>
<evidence type="ECO:0000256" key="6">
    <source>
        <dbReference type="ARBA" id="ARBA00022679"/>
    </source>
</evidence>
<feature type="region of interest" description="Disordered" evidence="32">
    <location>
        <begin position="1877"/>
        <end position="1910"/>
    </location>
</feature>
<keyword evidence="9 28" id="KW-0540">Nuclease</keyword>
<dbReference type="GO" id="GO:0003723">
    <property type="term" value="F:RNA binding"/>
    <property type="evidence" value="ECO:0007669"/>
    <property type="project" value="InterPro"/>
</dbReference>
<dbReference type="InterPro" id="IPR011009">
    <property type="entry name" value="Kinase-like_dom_sf"/>
</dbReference>
<feature type="coiled-coil region" evidence="31">
    <location>
        <begin position="1217"/>
        <end position="1244"/>
    </location>
</feature>
<keyword evidence="24 33" id="KW-0472">Membrane</keyword>
<keyword evidence="13" id="KW-0688">Ribosomal frameshifting</keyword>
<evidence type="ECO:0000256" key="31">
    <source>
        <dbReference type="SAM" id="Coils"/>
    </source>
</evidence>
<feature type="transmembrane region" description="Helical" evidence="33">
    <location>
        <begin position="4640"/>
        <end position="4659"/>
    </location>
</feature>
<evidence type="ECO:0000256" key="10">
    <source>
        <dbReference type="ARBA" id="ARBA00022723"/>
    </source>
</evidence>
<keyword evidence="20 30" id="KW-0067">ATP-binding</keyword>
<dbReference type="GO" id="GO:0003724">
    <property type="term" value="F:RNA helicase activity"/>
    <property type="evidence" value="ECO:0007669"/>
    <property type="project" value="UniProtKB-EC"/>
</dbReference>
<organism evidence="41">
    <name type="scientific">Xinzhou toro-like virus</name>
    <dbReference type="NCBI Taxonomy" id="1923777"/>
    <lineage>
        <taxon>Viruses</taxon>
        <taxon>Riboviria</taxon>
        <taxon>Orthornavirae</taxon>
        <taxon>Pisuviricota</taxon>
        <taxon>Pisoniviricetes</taxon>
        <taxon>Nidovirales</taxon>
        <taxon>Tornidovirineae</taxon>
        <taxon>Tobaniviridae</taxon>
        <taxon>Serpentovirinae</taxon>
        <taxon>Infratovirus</taxon>
        <taxon>Xintolivirus</taxon>
        <taxon>Infratovirus hubeiense</taxon>
        <taxon>Infratovirus 1</taxon>
    </lineage>
</organism>
<dbReference type="SUPFAM" id="SSF52540">
    <property type="entry name" value="P-loop containing nucleoside triphosphate hydrolases"/>
    <property type="match status" value="1"/>
</dbReference>
<evidence type="ECO:0000256" key="16">
    <source>
        <dbReference type="ARBA" id="ARBA00022801"/>
    </source>
</evidence>
<keyword evidence="16 29" id="KW-0378">Hydrolase</keyword>
<feature type="active site" evidence="29">
    <location>
        <position position="7061"/>
    </location>
</feature>
<feature type="transmembrane region" description="Helical" evidence="33">
    <location>
        <begin position="4022"/>
        <end position="4041"/>
    </location>
</feature>
<dbReference type="InterPro" id="IPR027417">
    <property type="entry name" value="P-loop_NTPase"/>
</dbReference>
<dbReference type="GO" id="GO:0033644">
    <property type="term" value="C:host cell membrane"/>
    <property type="evidence" value="ECO:0007669"/>
    <property type="project" value="UniProtKB-SubCell"/>
</dbReference>
<keyword evidence="21" id="KW-1043">Host membrane</keyword>
<feature type="binding site" evidence="30">
    <location>
        <position position="1650"/>
    </location>
    <ligand>
        <name>ATP</name>
        <dbReference type="ChEBI" id="CHEBI:30616"/>
    </ligand>
</feature>
<dbReference type="InterPro" id="IPR017441">
    <property type="entry name" value="Protein_kinase_ATP_BS"/>
</dbReference>
<comment type="subcellular location">
    <subcellularLocation>
        <location evidence="2">Host membrane</location>
        <topology evidence="2">Multi-pass membrane protein</topology>
    </subcellularLocation>
</comment>
<keyword evidence="22" id="KW-0693">Viral RNA replication</keyword>
<evidence type="ECO:0000256" key="18">
    <source>
        <dbReference type="ARBA" id="ARBA00022807"/>
    </source>
</evidence>
<feature type="active site" evidence="29">
    <location>
        <position position="7095"/>
    </location>
</feature>
<reference evidence="41" key="1">
    <citation type="journal article" date="2016" name="Nature">
        <title>Redefining the invertebrate RNA virosphere.</title>
        <authorList>
            <person name="Shi M."/>
            <person name="Lin X.D."/>
            <person name="Tian J.H."/>
            <person name="Chen L.J."/>
            <person name="Chen X."/>
            <person name="Li C.X."/>
            <person name="Qin X.C."/>
            <person name="Li J."/>
            <person name="Cao J.P."/>
            <person name="Eden J.S."/>
            <person name="Buchmann J."/>
            <person name="Wang W."/>
            <person name="Xu J."/>
            <person name="Holmes E.C."/>
            <person name="Zhang Y.Z."/>
        </authorList>
    </citation>
    <scope>NUCLEOTIDE SEQUENCE [LARGE SCALE GENOMIC DNA]</scope>
    <source>
        <strain evidence="41">XZSJSC65757</strain>
    </source>
</reference>
<proteinExistence type="predicted"/>
<dbReference type="InterPro" id="IPR001205">
    <property type="entry name" value="RNA-dir_pol_C"/>
</dbReference>
<dbReference type="CDD" id="cd21403">
    <property type="entry name" value="ZBD_tv_SF1_Hel-like"/>
    <property type="match status" value="1"/>
</dbReference>
<dbReference type="PROSITE" id="PS51947">
    <property type="entry name" value="NIRAN"/>
    <property type="match status" value="1"/>
</dbReference>
<dbReference type="InterPro" id="IPR044863">
    <property type="entry name" value="NIRAN"/>
</dbReference>
<dbReference type="InterPro" id="IPR009003">
    <property type="entry name" value="Peptidase_S1_PA"/>
</dbReference>
<dbReference type="InterPro" id="IPR043609">
    <property type="entry name" value="NendoU_nidovirus"/>
</dbReference>
<comment type="catalytic activity">
    <reaction evidence="26">
        <text>ATP + H2O = ADP + phosphate + H(+)</text>
        <dbReference type="Rhea" id="RHEA:13065"/>
        <dbReference type="ChEBI" id="CHEBI:15377"/>
        <dbReference type="ChEBI" id="CHEBI:15378"/>
        <dbReference type="ChEBI" id="CHEBI:30616"/>
        <dbReference type="ChEBI" id="CHEBI:43474"/>
        <dbReference type="ChEBI" id="CHEBI:456216"/>
        <dbReference type="EC" id="3.6.4.13"/>
    </reaction>
</comment>
<feature type="transmembrane region" description="Helical" evidence="33">
    <location>
        <begin position="3444"/>
        <end position="3464"/>
    </location>
</feature>
<dbReference type="InterPro" id="IPR043472">
    <property type="entry name" value="Macro_dom-like"/>
</dbReference>
<evidence type="ECO:0000256" key="22">
    <source>
        <dbReference type="ARBA" id="ARBA00022953"/>
    </source>
</evidence>
<dbReference type="GO" id="GO:0005524">
    <property type="term" value="F:ATP binding"/>
    <property type="evidence" value="ECO:0007669"/>
    <property type="project" value="UniProtKB-UniRule"/>
</dbReference>
<evidence type="ECO:0000256" key="1">
    <source>
        <dbReference type="ARBA" id="ARBA00003512"/>
    </source>
</evidence>
<dbReference type="Gene3D" id="1.10.510.10">
    <property type="entry name" value="Transferase(Phosphotransferase) domain 1"/>
    <property type="match status" value="2"/>
</dbReference>
<keyword evidence="10" id="KW-0479">Metal-binding</keyword>
<feature type="compositionally biased region" description="Low complexity" evidence="32">
    <location>
        <begin position="565"/>
        <end position="585"/>
    </location>
</feature>
<feature type="transmembrane region" description="Helical" evidence="33">
    <location>
        <begin position="4540"/>
        <end position="4558"/>
    </location>
</feature>
<evidence type="ECO:0000256" key="26">
    <source>
        <dbReference type="ARBA" id="ARBA00047984"/>
    </source>
</evidence>
<accession>A0A1L3KIY4</accession>
<dbReference type="PROSITE" id="PS51958">
    <property type="entry name" value="NENDOU"/>
    <property type="match status" value="1"/>
</dbReference>
<feature type="domain" description="ExoN" evidence="39">
    <location>
        <begin position="6549"/>
        <end position="6759"/>
    </location>
</feature>
<feature type="compositionally biased region" description="Polar residues" evidence="32">
    <location>
        <begin position="1893"/>
        <end position="1904"/>
    </location>
</feature>
<keyword evidence="5" id="KW-0645">Protease</keyword>
<evidence type="ECO:0000256" key="15">
    <source>
        <dbReference type="ARBA" id="ARBA00022771"/>
    </source>
</evidence>
<dbReference type="Pfam" id="PF13245">
    <property type="entry name" value="AAA_19"/>
    <property type="match status" value="1"/>
</dbReference>
<keyword evidence="42" id="KW-1185">Reference proteome</keyword>
<dbReference type="CDD" id="cd23186">
    <property type="entry name" value="Tobaniviridae_RdRp"/>
    <property type="match status" value="1"/>
</dbReference>
<dbReference type="GeneID" id="30999506"/>
<dbReference type="EMBL" id="KX883638">
    <property type="protein sequence ID" value="APG77353.1"/>
    <property type="molecule type" value="Genomic_RNA"/>
</dbReference>
<keyword evidence="7 33" id="KW-0812">Transmembrane</keyword>
<dbReference type="InterPro" id="IPR027351">
    <property type="entry name" value="(+)RNA_virus_helicase_core_dom"/>
</dbReference>
<dbReference type="SUPFAM" id="SSF52949">
    <property type="entry name" value="Macro domain-like"/>
    <property type="match status" value="1"/>
</dbReference>
<evidence type="ECO:0000256" key="32">
    <source>
        <dbReference type="SAM" id="MobiDB-lite"/>
    </source>
</evidence>
<evidence type="ECO:0000256" key="12">
    <source>
        <dbReference type="ARBA" id="ARBA00022741"/>
    </source>
</evidence>
<dbReference type="PROSITE" id="PS00107">
    <property type="entry name" value="PROTEIN_KINASE_ATP"/>
    <property type="match status" value="1"/>
</dbReference>
<evidence type="ECO:0000259" key="39">
    <source>
        <dbReference type="PROSITE" id="PS51953"/>
    </source>
</evidence>
<keyword evidence="17" id="KW-0347">Helicase</keyword>
<evidence type="ECO:0000256" key="28">
    <source>
        <dbReference type="PROSITE-ProRule" id="PRU01298"/>
    </source>
</evidence>
<dbReference type="RefSeq" id="YP_009344970.1">
    <property type="nucleotide sequence ID" value="NC_033700.1"/>
</dbReference>
<evidence type="ECO:0000256" key="24">
    <source>
        <dbReference type="ARBA" id="ARBA00023136"/>
    </source>
</evidence>
<protein>
    <recommendedName>
        <fullName evidence="3">Replicase polyprotein 1ab</fullName>
    </recommendedName>
    <alternativeName>
        <fullName evidence="25">ORF1ab polyprotein</fullName>
    </alternativeName>
</protein>
<feature type="domain" description="NendoU" evidence="40">
    <location>
        <begin position="7017"/>
        <end position="7150"/>
    </location>
</feature>
<dbReference type="InterPro" id="IPR037227">
    <property type="entry name" value="EndoU-like"/>
</dbReference>
<dbReference type="GO" id="GO:0039694">
    <property type="term" value="P:viral RNA genome replication"/>
    <property type="evidence" value="ECO:0007669"/>
    <property type="project" value="InterPro"/>
</dbReference>
<feature type="compositionally biased region" description="Polar residues" evidence="32">
    <location>
        <begin position="1399"/>
        <end position="1415"/>
    </location>
</feature>
<comment type="catalytic activity">
    <reaction evidence="27">
        <text>ATP + H2O = ADP + phosphate + H(+)</text>
        <dbReference type="Rhea" id="RHEA:13065"/>
        <dbReference type="ChEBI" id="CHEBI:15377"/>
        <dbReference type="ChEBI" id="CHEBI:15378"/>
        <dbReference type="ChEBI" id="CHEBI:30616"/>
        <dbReference type="ChEBI" id="CHEBI:43474"/>
        <dbReference type="ChEBI" id="CHEBI:456216"/>
        <dbReference type="EC" id="3.6.4.12"/>
    </reaction>
</comment>
<feature type="region of interest" description="Disordered" evidence="32">
    <location>
        <begin position="1248"/>
        <end position="1287"/>
    </location>
</feature>
<evidence type="ECO:0000256" key="3">
    <source>
        <dbReference type="ARBA" id="ARBA00022087"/>
    </source>
</evidence>
<dbReference type="SUPFAM" id="SSF50494">
    <property type="entry name" value="Trypsin-like serine proteases"/>
    <property type="match status" value="1"/>
</dbReference>
<feature type="active site" evidence="28">
    <location>
        <position position="6738"/>
    </location>
</feature>
<feature type="active site" evidence="28">
    <location>
        <position position="6564"/>
    </location>
</feature>
<evidence type="ECO:0000256" key="30">
    <source>
        <dbReference type="PROSITE-ProRule" id="PRU10141"/>
    </source>
</evidence>
<keyword evidence="14 29" id="KW-0255">Endonuclease</keyword>
<evidence type="ECO:0000256" key="27">
    <source>
        <dbReference type="ARBA" id="ARBA00047995"/>
    </source>
</evidence>
<dbReference type="CDD" id="cd02440">
    <property type="entry name" value="AdoMet_MTases"/>
    <property type="match status" value="1"/>
</dbReference>
<dbReference type="Pfam" id="PF00680">
    <property type="entry name" value="RdRP_1"/>
    <property type="match status" value="1"/>
</dbReference>
<dbReference type="SMART" id="SM00506">
    <property type="entry name" value="A1pp"/>
    <property type="match status" value="1"/>
</dbReference>
<dbReference type="Gene3D" id="3.40.50.300">
    <property type="entry name" value="P-loop containing nucleotide triphosphate hydrolases"/>
    <property type="match status" value="2"/>
</dbReference>
<dbReference type="SUPFAM" id="SSF53335">
    <property type="entry name" value="S-adenosyl-L-methionine-dependent methyltransferases"/>
    <property type="match status" value="1"/>
</dbReference>
<feature type="transmembrane region" description="Helical" evidence="33">
    <location>
        <begin position="4480"/>
        <end position="4503"/>
    </location>
</feature>
<dbReference type="GO" id="GO:0004672">
    <property type="term" value="F:protein kinase activity"/>
    <property type="evidence" value="ECO:0007669"/>
    <property type="project" value="InterPro"/>
</dbReference>
<feature type="domain" description="Protein kinase" evidence="34">
    <location>
        <begin position="1623"/>
        <end position="1928"/>
    </location>
</feature>
<dbReference type="InterPro" id="IPR007094">
    <property type="entry name" value="RNA-dir_pol_PSvirus"/>
</dbReference>
<feature type="compositionally biased region" description="Basic residues" evidence="32">
    <location>
        <begin position="1878"/>
        <end position="1888"/>
    </location>
</feature>
<dbReference type="SUPFAM" id="SSF142877">
    <property type="entry name" value="EndoU-like"/>
    <property type="match status" value="1"/>
</dbReference>
<sequence length="7421" mass="845170">MVMMKVYQKGTRPQVKQFQLTDELPMMWIPRENIQARKPHIHHKIVLGDYETVQTIPHFYCTNPRPLQTTEFTQFDAKFKQQNVRKYIETEAYLYATSYIETTDSANTITPKPIKVDSDVMNAAPYMFSTVSKHRCMSYVSKCVDFILSCYGIPSYTSNYDIPNLAGLMGVLPSNVTLYETNESCSDLTILYQETQTKSGPIGHVGIYHKGQYFGTQPITHVTKKFVLCVNTNAESHDETFYQTKTKEVKSELNKLTPYTTPKQGTTQFLTKPSIVKPVICGDVNYSASTVESIKRELPNAEVLIKEMKQVNEPRQFWPVDPTSVNSRAILNSTRPAAFNIDNIVATIDPSQIPNCSLDYTNQGQISWGQPNCYIQGFAKLTRYLHAGDCLKNILKNCCLKCYDDLKAYLFDQSNGPIQIHSQFTFHYLQHIIMTKAWCPQCEFKLINQLTDCTCKEAHHDIRKAMYKWQQLHRLNPSTHQFGTLKCGNHTFKNQPNSNYSNVEIPYSGRSFPSGLNYHHYHANITQADVHTLSIRKREGKTLKYMNTECFGNEWQEVKRKPKQRQNGQNGQRQNGQRPNGPQNRLMRNSRSLNILGNKFTQTTCKFEGQLYSHYHCKETEETYVFQMKKNKGKWYNFESTANEWKEQDGLPFTEYCILPEVSQPNNCQEFRQVCLDQGLVEAPPALLSYLVPQAYYVLRQSGHFALWNSGTGIDVCTGTFIEFAPYSEIERAYVLPESFVALTLLADVPLLFEERENRAIPKCIEETEQFIDDTFAISSENEDEEWEEGSEVEESLEYDEDQKFQYQTPSPAQTETINYVPLNERFDLSRESGQWIFEFLTQLSHLPPYENTDRGYLNQFELMCFETMIKHGLPATTASQFTHFWIHGPNHLKYQLAVPAAAIVAHLDDQTWFEHISNQFVHCKMLKPYMCNYDVMDKQINAIKETINQGFVIDTPLCDYPIEEERPVPVVDFDFECKDTIKLDTENLVTIPESITEQEKNYTIVEQNTTHFEEVAMNLYDYVKDNLPESLKLKETPIKGADFVDVKTWQYKWIEQKFQDVMLIDVKPQPQVLNLYQTEHISLMIKHGVLDCMEYDALSYFYSLRDSEVEEEPQRKDWADLLYAWSVASGNDWLTNLLKCEYEYHFDWKARLLTAYNNLTSYFDELDQLNQDFNKQEAEIEDYVSPQEQQFTHAMNKLCAHLDELQLNQLFMIKRKQYLDEQIAEQENLADQLEEEIQNFTSHNNIVSEGDQSMETTHETAQMDNTQEEMEVDQNTETPQSTEQNVTNQLNTDLTNSDEYKIFPNSKSVLHKNESYKQAQQTPLRFGDDDTLSSTEITNSPPLSFGDIPMNLVDVELDQQTPSASVQIETPMEITPPKEKRSLKKKIVNKLKKTFTKTETSSDSDMVSDPQSYDWTKPPEKQPKRPPINIWVRAAKELDFKLSSTKQVTNYPNVRIGDFAIVRVKMLNIPIQALHESRYLPTILEAKEIGDSTFLKCAFPDKPIPMTTLNCNSAIIRTMAINIEETLYSNGYRPAKFNPQLTYIFEDEILCYDFDLVNFGFVDSYAKDIATFWDLDIPFNGTKADSYNTILALYGNQPTAIEFNRTTLKGFILQSFAHQNGLEILTKLGKGSFGSAYLCDSKRGFVVLKMQTDAEAWENEIAAMQIIENKQNQPDYEKFKVNTTKIYHWGDVPCIVQYYFTVMEFVDAWSIDVAFNNELLKDLPIETKLNILDHHEKTIAVLNEEFNIDHNDHHTQNILLTKQDLTYYLIDWGCSVDYDADLTPARNVAYLYDLACVLLLDQAESEPVNVLIEKMKDYNQHNYLYHPDFAQFKEHIDAKFRDLDFEDLTEELNALSQEVEIEVPIEIEKPKQIPLSKQRKQTMKRREKQLVLSDTSSLESAQPLNRKPRPNKVKRAKLACVVEHSDVESLHESVYSNGIDSELDVQEQHPIVIQCSEQSIAEEIIEFELDPLLPTRKHLSNLKPTQFGKIYPDVYGYDEFEQFGNGTQSKCYTDGNLVIKVIEANIANDNELNHTMFKEWTCCEAIGIYAPKQIECFSTRTHLFYVMEKVKGKALINIPPKEFTQKDINAFNIFMRNCLTTFEAHDIYHADLNGGNVFYEQSTGLFYLIDYGICVTSQLRNLCLAGFLIVQHHFYGKQRLTYLAAVGLTSCSLAYDTCFDFLQSLIGRCMFPIDSDEQTIKPIIQQQDYIHLITKLAEFDESGAKLINILTERYATMQKFSLIIKAKQLHCNTANILKLFNIKCVRTTRNLGAQLNNVIDNKIRHLTVEDCATLLELVLASQPITNKGQRDPDMNVANSYTLREVWHRMKKYHSYIPKTKFFEHTYAFGADLDITNLQFIGKYPNLTAAIGNVRLQLNLPKQQWTDADVDAYALEIETIMSYAPFKLQAAKTVKLDSDLFNQLAFSSKPYTIKGFNNSCFVQACEPILNAAGIYFTSESEALLATSYKSIQGCAMELLSCTLPKSVLKFSCDRHPLTKPSTKYEPCCKQCVTIGDPEWLTQHGTSFNILPLATPHGIVNFQPLFHLYYTGNGQVGHWVSYERQGKKIIKHDMGSHKEVESIPTECKLTVYKRMQPKPVEITRVIPGIKIINADIKSLEGVVVNSTGVDYRPGGGIDGVIYKNASENYRLNHDLFHQACLDRKITTQTPILITETNSPNFVPNAVWMFTVDTNNYLTSLSQGLSHMLAKTPSLIIPPIGCGIYGQSIEMFVGTVASFAKYDITIATNDPTHYAALINLFHGEQNKTTYNQCDKGPKHRLRKPNTDVRKIAHQVIANLSAEIVVDLGIGHGGDLMAYKSNKKIGKVVGVDNAVEALKECARRMEANHMTKVNILEMDMHSRLTPIWLKEQNADVWFSDCALHYFDLNIPTDHPQIHIIPYYNTNYYHLFSDYFEVTTHEVTPQSVEHTLSNPTIKFTEVLHSIDYWQAKFPYAKFTILNQIKPTNEFLGNYMLIDATVVPQDDVISESESQPTSQSTEDSLGDIEIYDAQGNKVKVSELPPLSDHSSDSHLTTITEESQRSSNYTDEVCKYSIQIHGDYTEALDIKLLEHSIDAQFVASPTEYCIVGCSDCKQALAIDDLNSQFPQSPEPSIQSDEFDHIDVKIENSNYQLYITPDSDTIKQFDTWTDLPQCHITTKIDSLDISLPTIICAAIPSYAHIIYNTLKKRGFKQLTIHKHVIPNVPSTDNLEFHQYYKSFGKPRFLDVLSSQTAYIHYKSATDEISYTGDMQSAITTYLNSHDLPYSINYRIMANHVWISPKYDNAPIEYKNVLNGLDQCTHGNVAVKVATMTNGTYYNIVYTSSYVAIYFNDVLVKVLSKDTDSYVCEQLTLLAKSDLNTLDLVAFYGVSRPSNFPYHWLLLAVLFFTVPFMYILGIVALMMITSFMYKFKYKIVNQAVQCYSNLRGCITTSIGPHVRYNYNKISRVVDIAFASISSLFLVLIVRAIHYDTTVIKTNKPAYHTMFQTILSALHIIPSLNEYTQALTLKSLCSGVLCRIGRPYNHHFLDEYVAYNTVKSMGATMSFIKTILSYTPITIWFKGFNLELWQLVLLNLTFCIAIWYCTLASRPCCKATGPYCPRHANLTRTTFSYCVDGKQYYFQNTRTKFCTRHNWWCDHNGHHILPKPIANVIQDTYSIQNGAIKGDDYYQFINTSGTKPLPSIGKDYNSELVYHVNHLSYHTWTHLAAYYAFTTGKIVKIATVDVSDCTNEPVSFTHNFKDFLSGLINIKYVEYVSRVKISDRNVMHINMFTQLTTQEQNAINSYVSQTGDKLNFTNIEYDDTYDGMIPLEFDIPGPSIPFHTKIINIDSYGALVSDAVRKASQNSGFRMYKARDYRHITTKVWYCYFSAAFIAVLALIIALTPSIRYNGLYAGLNPSGLSCRTCPLYFHDTPIGEPVALAVGNPIQAYLQHNGTYLFTKTRTVPSKTECTMPKYHLYQHSTPLECGGYFPTVVDLGFIQLTFMLHDGLYHTPHGSYNIEDPTTCITLMGQTHCHITPMQLTPTKFTIYLTLLLAALIFVLYLYMRCLKIFGVYTYDVMQLCCIHIAVVIAYWFMPLAAVMVLVAASFAVTIKPFIFYGYVFFVMSFICGCPIFVIALYFLIFATYYYYKYALSNTGVSIGCDGVVFSSNYSAVATSTFFVNPTDLYKVSVATGKSIAEIVQLSKGNLSKPDCSLAYNLCKAHTENRTILYEGTVNSLPVRLQSIMLRVSDVVIPQATRNIVTIVENGEVVGHGIYTTPTTVLTARHVPTANSQIQFEGRTIPILKINEIGFNSTCITPPQSVKEVKMSTLEYSYKNNLSHFTTANGVRYHSIYMSPSGHIPFADTFPGESGSPIFSGNVLVGIHQGIVNQGGVHGIITDPFGIPYDPKFHDTHGTVGPVVLSANRHYESFNVNKAPIDLVTFDKQLAEVTELYAAKPLFDTFDRTLYTGTQAVDLSDLIHHLKTHGIIKNLSLPSLQSFKSSYFSLSFTNIFSMWLALCYILHYTFSDTAEIYDIVMAVTLGLTITAIFRFKNALFTITSGSYIINKIHVFIVLYISSILNSNMENLHFNLYDGILIFFIFAFIVYKLYNSFLQTVTVVIGYGVYLCFYPFTAISLAYVIYIIIAPASLFTALSLYMLQTPFAYYWICVNLVLSLRIVYPKWLRNSYANLTCDVLLVPHQYLCNYVSLTGNYPNYVQCFLATLFYDNDDVVKFRPQSSRFYINTILGLETKTNNVERKSAAMMSSDEDKQLNFLLEALYNISGHQLQSKNFLDWVSTVTEIETLTTYLNQNGDSEDKDLKKNCNIVKSRIAFLEAQERKFLKQIELMHQDEVKSLIRTENVLKLSGMLKNAVERLVESANLQYRKLGYGIIAASTARNPSVLSIMNKDADVSVIFGDDNVILFNNEDDDSVSQPILFSALKNNAGDPITNESEYSNLKPSDYPLLAHLITPLPQLQANVGYVVDESNIKVTINGVSYKNKPILTFTDVPSDMIIMAANKQLYCKIENQCPPAVMLKICEAARHYQFIAQSLRLGGIPNATVHEAISDLPLRTEGYITYVGESICQECCLGIASHNCKVSGKFVQLPSKYAANPMGYFTTHKPCIHNKFDHECEKFAAQKAHGHHHQASKPKLTAAERYLALKQQLKNLISSVTDQVVTDLHPNGFQMKSWFQLDCSPEIDIEPHYVSVNNQTLGIFKLHKMATTPLLINNEHYTIKALTKEAAEKEMKYFNRYKNSLPIPNHQVIDAPNNCILLRGPMHKNSIGDYVYKYFMAEESIDIDKGRPESLIEEQAKIRAIFTDKVFDNLATIYSNDHIVGVISLDNIDCNGQLMDFGDYDDAFPPEHNLKQQAYADFCNWYSQFMLPPNKHFADWFPINFPDLVQKPWLEKCLALNNNILNATSKSTELFVDTNAAITHSYNSQLFGYMKIDHEKIQKQNDILQNLYLLQDPAIRAVNPVLSASNTITHLKEQTVKPTDAKPVFYNVDTYEDLTNRGLDCDNALKYGYFQGSDANVRADFNYYTYQGNLFLQPHILKFLYERTLKDFATTATDARFGYEDCKPNKSSLGPAHDLLRGIKQDVVYQALPENIIDDIVNLAKETPLVFTTKVSDKFALTAKPRARTIAACSMFASTLFRACHKPITKNFVKVAQEGDVHCLIGVSKFYHQFDAFIRKRYGSLDKYNVFGSDYTKCDRSYPLIFRAMAAALLFELGDWDYNNYLFVNEIQAFMLDFVMVGNSMFQKPGGTSSGDATTAFGNTLYNHMVHLYVQLQHLVTSPVDKKHSMWKAAAVQLWQTGNSENYSNYLDYYNSEFYRFNFLSDDSFILTLKDPTIPNIFNTENFSRRLERLIHTTVDQSKAWQGDTIHEFCSAHIVEVNGVYQFVPDKDRIIAALLITGKYPDVELDLLRTAALLSECAIYHRIDPAFWNILFKHFTKKFMDMKIKFGVSQLPDIMADESFYLKMIEKDGESNVDILIDALGFAPKTALQKAASNTTVKTCYCCSNITVSVCMSCPVQYPLCAYCAYTHYCQTKHLVTHLPKCTHPNCGENDPACVNFCSDAHGLYTLCEEHSVGFSLPTLDHNHAVLRIPYASSCVYQHNDVSALSLTIENATKGDYFACDDTKSLNYNKILLIHHSNIANEYSQQLDVMCNYDVLDVANATVSIRTINGQDPAYGFTTYCNILDSKGNLVIKCTVDPLGNGNYKLSFIEHTNRFVKFSKIRRTPHDQRLIPLTSFDILKNAHFILGPPGTGKTTYFINNYFNHCTAYNKVVYCAPTHKLIQDMDSSLGLRDDVSVITSKHNNRVYTNKQNSTDANIFLGTINVLRPVRGSILLIDECSLLTPNQILEAAMSVQPSKIVIVGDPFQLSPVLPNPVFAWSYNNFYLNQFIPRQNSSVLSCCYRCPSKIFDSFAAPYRKAGITFYPHAEGGEFNLIPTHFGYNKDRIDEKLLLKLAEEYDVVLSNYKAASIFGVNQGYTNIITIDSAQGLTKKSVAVCLFGHTNFTKVINRLIVSFSRATHKLTVHADKTICDYLEENLIVKNVLQHKEPSPSKVDLEYVSKHIAATGVCDIEFYHCKHQGLPNHLGLGEITIYTSKFNTQFIRPRYIKHGIDEELDNKNIFTQGPWRYMMKKLPTPSQSETSVSLLLHHINLTTDLTDSPFIFCLFNGRSDITALQQIISNHPSTCTFCNRDARFLTSHYPVCQQHVEQSDTLTHIVTPKFYDYVSHVNLVNTHSQVCSINHGTAHLSNVDVIMTSCILGKQLESIVPMTEHIIGWNKVGYSTLDKYNRLYGQHLFYKNCKVAHPHNPSPTLCPPSKTHNSDYILKPPAIPYSCHPTSNLHICTSCIQHYKEFLMTQAELLDLGYEYHSSPILQKLNSRQRELKMQAELFSTDDGSMVVYVNNNFCPYYLSLDQTIKRLSYLGSYPLPKKSVLVGLGVTCGYECVIPDLPCYDRLDEIKPWDIVLTYTELNIPNKQVVLSLGPPDKKHDWHSSPTAAVCLSRTNHPFVNKSGRPSFWLRTVGYTVPQTLWSTGRIENDDHEQFEGEGIFNAHIDLGEWSNTSYTIGGNHMFPSAFKDTQYKEVYPNDRLPTHTFDIVKGLGIKALCSVIDVKTNDFYALLHTMINEKTISLKSTIYIDFQPIPIMIWASEGTILTAYTQAGGRDVKNTYYLPKDDYVEWKPSPMIVPAEIPRPQGYHIANHKLNQTNNITKYVQICSYMNDNIRLPPRPRVLDLGASSGCTHDYLPVGGIILEHFFNRPIDHYDIVPVHSRLNTKSGKYDLIISDIFVPGEDAANNTPLLQQTINEHLGLGGTIIWKCTRRNFLEGICGIAMSFGELSFFTPRCNVDSTEVYVCFKYYSGSATMPPPLDYDMLRTIAYIRSNYSLMVRDSEIPLQFKAKEHPIANVPIQLLPKMTEKMWKTGRFRCITG</sequence>
<dbReference type="Gene3D" id="3.40.220.10">
    <property type="entry name" value="Leucine Aminopeptidase, subunit E, domain 1"/>
    <property type="match status" value="1"/>
</dbReference>
<evidence type="ECO:0000256" key="9">
    <source>
        <dbReference type="ARBA" id="ARBA00022722"/>
    </source>
</evidence>
<feature type="compositionally biased region" description="Polar residues" evidence="32">
    <location>
        <begin position="1248"/>
        <end position="1266"/>
    </location>
</feature>
<feature type="region of interest" description="Disordered" evidence="32">
    <location>
        <begin position="557"/>
        <end position="587"/>
    </location>
</feature>
<dbReference type="CDD" id="cd20762">
    <property type="entry name" value="capping_2-OMTase_Nidovirales"/>
    <property type="match status" value="1"/>
</dbReference>
<evidence type="ECO:0000259" key="37">
    <source>
        <dbReference type="PROSITE" id="PS51657"/>
    </source>
</evidence>
<dbReference type="InterPro" id="IPR043502">
    <property type="entry name" value="DNA/RNA_pol_sf"/>
</dbReference>
<dbReference type="PROSITE" id="PS50507">
    <property type="entry name" value="RDRP_SSRNA_POS"/>
    <property type="match status" value="1"/>
</dbReference>
<dbReference type="InterPro" id="IPR044336">
    <property type="entry name" value="SF1_Hel_ZBD_tv"/>
</dbReference>
<evidence type="ECO:0000256" key="2">
    <source>
        <dbReference type="ARBA" id="ARBA00004301"/>
    </source>
</evidence>
<keyword evidence="31" id="KW-0175">Coiled coil</keyword>
<feature type="transmembrane region" description="Helical" evidence="33">
    <location>
        <begin position="3563"/>
        <end position="3582"/>
    </location>
</feature>
<comment type="function">
    <text evidence="1">The 3C-like serine proteinase is responsible for the majority of cleavages.</text>
</comment>
<dbReference type="InterPro" id="IPR029063">
    <property type="entry name" value="SAM-dependent_MTases_sf"/>
</dbReference>
<evidence type="ECO:0000256" key="14">
    <source>
        <dbReference type="ARBA" id="ARBA00022759"/>
    </source>
</evidence>
<evidence type="ECO:0000256" key="11">
    <source>
        <dbReference type="ARBA" id="ARBA00022737"/>
    </source>
</evidence>
<dbReference type="InterPro" id="IPR000719">
    <property type="entry name" value="Prot_kinase_dom"/>
</dbReference>
<feature type="region of interest" description="Disordered" evidence="32">
    <location>
        <begin position="1399"/>
        <end position="1427"/>
    </location>
</feature>
<dbReference type="InterPro" id="IPR009461">
    <property type="entry name" value="NSP16_CoV-like"/>
</dbReference>
<feature type="transmembrane region" description="Helical" evidence="33">
    <location>
        <begin position="3376"/>
        <end position="3400"/>
    </location>
</feature>
<feature type="domain" description="NiRAN" evidence="38">
    <location>
        <begin position="5142"/>
        <end position="5379"/>
    </location>
</feature>
<evidence type="ECO:0000256" key="5">
    <source>
        <dbReference type="ARBA" id="ARBA00022670"/>
    </source>
</evidence>
<evidence type="ECO:0000256" key="13">
    <source>
        <dbReference type="ARBA" id="ARBA00022758"/>
    </source>
</evidence>
<feature type="domain" description="RdRp catalytic" evidence="35">
    <location>
        <begin position="5677"/>
        <end position="5829"/>
    </location>
</feature>
<dbReference type="Pfam" id="PF19215">
    <property type="entry name" value="CoV_NSP15_C"/>
    <property type="match status" value="1"/>
</dbReference>
<feature type="active site" evidence="28">
    <location>
        <position position="6663"/>
    </location>
</feature>
<keyword evidence="4" id="KW-0696">RNA-directed RNA polymerase</keyword>
<evidence type="ECO:0000256" key="33">
    <source>
        <dbReference type="SAM" id="Phobius"/>
    </source>
</evidence>
<keyword evidence="15" id="KW-0863">Zinc-finger</keyword>
<evidence type="ECO:0000256" key="29">
    <source>
        <dbReference type="PROSITE-ProRule" id="PRU01303"/>
    </source>
</evidence>
<dbReference type="GO" id="GO:0004519">
    <property type="term" value="F:endonuclease activity"/>
    <property type="evidence" value="ECO:0007669"/>
    <property type="project" value="UniProtKB-UniRule"/>
</dbReference>
<evidence type="ECO:0000256" key="4">
    <source>
        <dbReference type="ARBA" id="ARBA00022484"/>
    </source>
</evidence>
<dbReference type="SMART" id="SM00220">
    <property type="entry name" value="S_TKc"/>
    <property type="match status" value="1"/>
</dbReference>
<evidence type="ECO:0000256" key="23">
    <source>
        <dbReference type="ARBA" id="ARBA00022989"/>
    </source>
</evidence>
<evidence type="ECO:0000256" key="17">
    <source>
        <dbReference type="ARBA" id="ARBA00022806"/>
    </source>
</evidence>
<feature type="active site" evidence="28">
    <location>
        <position position="6743"/>
    </location>
</feature>
<feature type="transmembrane region" description="Helical" evidence="33">
    <location>
        <begin position="4092"/>
        <end position="4125"/>
    </location>
</feature>
<dbReference type="SUPFAM" id="SSF56672">
    <property type="entry name" value="DNA/RNA polymerases"/>
    <property type="match status" value="1"/>
</dbReference>
<dbReference type="Pfam" id="PF13847">
    <property type="entry name" value="Methyltransf_31"/>
    <property type="match status" value="1"/>
</dbReference>
<keyword evidence="12 30" id="KW-0547">Nucleotide-binding</keyword>
<evidence type="ECO:0000259" key="40">
    <source>
        <dbReference type="PROSITE" id="PS51958"/>
    </source>
</evidence>
<feature type="compositionally biased region" description="Polar residues" evidence="32">
    <location>
        <begin position="1276"/>
        <end position="1287"/>
    </location>
</feature>
<keyword evidence="28" id="KW-0269">Exonuclease</keyword>
<dbReference type="KEGG" id="vg:30999506"/>
<evidence type="ECO:0000313" key="41">
    <source>
        <dbReference type="EMBL" id="APG77353.1"/>
    </source>
</evidence>
<evidence type="ECO:0000256" key="8">
    <source>
        <dbReference type="ARBA" id="ARBA00022695"/>
    </source>
</evidence>
<dbReference type="GO" id="GO:0000175">
    <property type="term" value="F:3'-5'-RNA exonuclease activity"/>
    <property type="evidence" value="ECO:0007669"/>
    <property type="project" value="InterPro"/>
</dbReference>
<dbReference type="InterPro" id="IPR027352">
    <property type="entry name" value="NSP13_ZBD_CoV-like"/>
</dbReference>
<dbReference type="GO" id="GO:0003678">
    <property type="term" value="F:DNA helicase activity"/>
    <property type="evidence" value="ECO:0007669"/>
    <property type="project" value="UniProtKB-EC"/>
</dbReference>
<evidence type="ECO:0000259" key="38">
    <source>
        <dbReference type="PROSITE" id="PS51947"/>
    </source>
</evidence>
<feature type="transmembrane region" description="Helical" evidence="33">
    <location>
        <begin position="4509"/>
        <end position="4528"/>
    </location>
</feature>
<evidence type="ECO:0000259" key="34">
    <source>
        <dbReference type="PROSITE" id="PS50011"/>
    </source>
</evidence>
<feature type="transmembrane region" description="Helical" evidence="33">
    <location>
        <begin position="4564"/>
        <end position="4582"/>
    </location>
</feature>
<dbReference type="InterPro" id="IPR025714">
    <property type="entry name" value="Methyltranfer_dom"/>
</dbReference>
<evidence type="ECO:0000313" key="42">
    <source>
        <dbReference type="Proteomes" id="UP000203263"/>
    </source>
</evidence>
<name>A0A1L3KIY4_9NIDO</name>
<dbReference type="GO" id="GO:0008234">
    <property type="term" value="F:cysteine-type peptidase activity"/>
    <property type="evidence" value="ECO:0007669"/>
    <property type="project" value="UniProtKB-KW"/>
</dbReference>
<evidence type="ECO:0000256" key="25">
    <source>
        <dbReference type="ARBA" id="ARBA00029611"/>
    </source>
</evidence>
<dbReference type="InterPro" id="IPR002589">
    <property type="entry name" value="Macro_dom"/>
</dbReference>
<keyword evidence="18" id="KW-0788">Thiol protease</keyword>
<evidence type="ECO:0000256" key="19">
    <source>
        <dbReference type="ARBA" id="ARBA00022833"/>
    </source>
</evidence>